<dbReference type="Proteomes" id="UP001440612">
    <property type="component" value="Chromosome"/>
</dbReference>
<keyword evidence="2" id="KW-1185">Reference proteome</keyword>
<dbReference type="EMBL" id="CP150951">
    <property type="protein sequence ID" value="WZC47442.1"/>
    <property type="molecule type" value="Genomic_DNA"/>
</dbReference>
<sequence>MPFIILILTTLGGALWWWVRQNPDKAIYAAQDAVTTVRNAPRKLAFRKQTNAHPVEGIDDPRIAVCGLAQAFLELDDLPTAEQRTHLNTLLRTKLRCSAEEAEEMEVLGRWLMAQCQSPDAAVTRLARRLHKIDGDASWDVLQDILTDLVGGTLNTSQVNAISDMKRAFHM</sequence>
<reference evidence="2" key="1">
    <citation type="submission" date="2024-04" db="EMBL/GenBank/DDBJ databases">
        <title>Phylogenomic analyses of a clade within the roseobacter group suggest taxonomic reassignments of species of the genera Aestuariivita, Citreicella, Loktanella, Nautella, Pelagibaca, Ruegeria, Thalassobius, Thiobacimonas and Tropicibacter, and the proposal o.</title>
        <authorList>
            <person name="Jeon C.O."/>
        </authorList>
    </citation>
    <scope>NUCLEOTIDE SEQUENCE [LARGE SCALE GENOMIC DNA]</scope>
    <source>
        <strain evidence="2">BS5-3</strain>
    </source>
</reference>
<dbReference type="RefSeq" id="WP_341365562.1">
    <property type="nucleotide sequence ID" value="NZ_CP150951.2"/>
</dbReference>
<proteinExistence type="predicted"/>
<protein>
    <recommendedName>
        <fullName evidence="3">Co-chaperone DjlA N-terminal domain-containing protein</fullName>
    </recommendedName>
</protein>
<name>A0ABZ2V0L5_9RHOB</name>
<evidence type="ECO:0000313" key="2">
    <source>
        <dbReference type="Proteomes" id="UP001440612"/>
    </source>
</evidence>
<evidence type="ECO:0008006" key="3">
    <source>
        <dbReference type="Google" id="ProtNLM"/>
    </source>
</evidence>
<gene>
    <name evidence="1" type="ORF">AABB29_10920</name>
</gene>
<accession>A0ABZ2V0L5</accession>
<evidence type="ECO:0000313" key="1">
    <source>
        <dbReference type="EMBL" id="WZC47442.1"/>
    </source>
</evidence>
<organism evidence="1 2">
    <name type="scientific">Yoonia phaeophyticola</name>
    <dbReference type="NCBI Taxonomy" id="3137369"/>
    <lineage>
        <taxon>Bacteria</taxon>
        <taxon>Pseudomonadati</taxon>
        <taxon>Pseudomonadota</taxon>
        <taxon>Alphaproteobacteria</taxon>
        <taxon>Rhodobacterales</taxon>
        <taxon>Paracoccaceae</taxon>
        <taxon>Yoonia</taxon>
    </lineage>
</organism>